<dbReference type="Pfam" id="PF09356">
    <property type="entry name" value="Phage_BR0599"/>
    <property type="match status" value="1"/>
</dbReference>
<dbReference type="AlphaFoldDB" id="A0A2N5XQL5"/>
<protein>
    <submittedName>
        <fullName evidence="2">Beta tubulin</fullName>
    </submittedName>
</protein>
<feature type="domain" description="Bacteriophage phiJL001 Gp84 C-terminal" evidence="1">
    <location>
        <begin position="195"/>
        <end position="277"/>
    </location>
</feature>
<keyword evidence="3" id="KW-1185">Reference proteome</keyword>
<evidence type="ECO:0000313" key="2">
    <source>
        <dbReference type="EMBL" id="PLW76799.1"/>
    </source>
</evidence>
<dbReference type="NCBIfam" id="TIGR02218">
    <property type="entry name" value="phg_TIGR02218"/>
    <property type="match status" value="1"/>
</dbReference>
<dbReference type="RefSeq" id="WP_101534087.1">
    <property type="nucleotide sequence ID" value="NZ_PKUQ01000022.1"/>
</dbReference>
<dbReference type="OrthoDB" id="1633386at2"/>
<dbReference type="EMBL" id="PKUQ01000022">
    <property type="protein sequence ID" value="PLW76799.1"/>
    <property type="molecule type" value="Genomic_DNA"/>
</dbReference>
<comment type="caution">
    <text evidence="2">The sequence shown here is derived from an EMBL/GenBank/DDBJ whole genome shotgun (WGS) entry which is preliminary data.</text>
</comment>
<evidence type="ECO:0000313" key="3">
    <source>
        <dbReference type="Proteomes" id="UP000234881"/>
    </source>
</evidence>
<dbReference type="Proteomes" id="UP000234881">
    <property type="component" value="Unassembled WGS sequence"/>
</dbReference>
<dbReference type="InterPro" id="IPR011928">
    <property type="entry name" value="Phage_phiJL001_Gp84"/>
</dbReference>
<proteinExistence type="predicted"/>
<dbReference type="InterPro" id="IPR018964">
    <property type="entry name" value="Phage_phiJL001_Gp84_C"/>
</dbReference>
<evidence type="ECO:0000259" key="1">
    <source>
        <dbReference type="Pfam" id="PF09356"/>
    </source>
</evidence>
<reference evidence="2 3" key="1">
    <citation type="submission" date="2018-01" db="EMBL/GenBank/DDBJ databases">
        <title>The draft genome sequence of Cohaesibacter sp. H1304.</title>
        <authorList>
            <person name="Wang N.-N."/>
            <person name="Du Z.-J."/>
        </authorList>
    </citation>
    <scope>NUCLEOTIDE SEQUENCE [LARGE SCALE GENOMIC DNA]</scope>
    <source>
        <strain evidence="2 3">H1304</strain>
    </source>
</reference>
<sequence>MRVLPEGLQAHLDSGATTLCWCWKLTRLDQRVLGFTDHDASLAFDGVDYQADSGFSATELQSSLGLSVDNIDVQGALSSDAITEADISVGLYDGAEVEIWRVNWSEPSQRLLMRKGNLGEISRGENYFSVEVRGLAAQLQQKQGRVYQSCCDAVLGDGRCGVNLDQADLKASASVAGLSGDQALIVEGIDDKANGWFGRGVLEFTSGDNIGLRYPIQLHQITSGIVMLSVWSPFVYPVAIGDGLALTAGCDKRFASCVDKFANGVNFRGFPHMPGNDYVTTYPQPDDDDLSGNYRYDTY</sequence>
<name>A0A2N5XQL5_9HYPH</name>
<organism evidence="2 3">
    <name type="scientific">Cohaesibacter celericrescens</name>
    <dbReference type="NCBI Taxonomy" id="2067669"/>
    <lineage>
        <taxon>Bacteria</taxon>
        <taxon>Pseudomonadati</taxon>
        <taxon>Pseudomonadota</taxon>
        <taxon>Alphaproteobacteria</taxon>
        <taxon>Hyphomicrobiales</taxon>
        <taxon>Cohaesibacteraceae</taxon>
    </lineage>
</organism>
<dbReference type="Pfam" id="PF09931">
    <property type="entry name" value="Phage_phiJL001_Gp84_N"/>
    <property type="match status" value="1"/>
</dbReference>
<gene>
    <name evidence="2" type="ORF">C0081_12110</name>
</gene>
<accession>A0A2N5XQL5</accession>